<dbReference type="InterPro" id="IPR001245">
    <property type="entry name" value="Ser-Thr/Tyr_kinase_cat_dom"/>
</dbReference>
<keyword evidence="9" id="KW-0547">Nucleotide-binding</keyword>
<dbReference type="Gene3D" id="1.10.510.10">
    <property type="entry name" value="Transferase(Phosphotransferase) domain 1"/>
    <property type="match status" value="1"/>
</dbReference>
<evidence type="ECO:0000256" key="5">
    <source>
        <dbReference type="ARBA" id="ARBA00022527"/>
    </source>
</evidence>
<dbReference type="InterPro" id="IPR001480">
    <property type="entry name" value="Bulb-type_lectin_dom"/>
</dbReference>
<dbReference type="EMBL" id="CP136894">
    <property type="protein sequence ID" value="WOL07792.1"/>
    <property type="molecule type" value="Genomic_DNA"/>
</dbReference>
<dbReference type="PROSITE" id="PS50026">
    <property type="entry name" value="EGF_3"/>
    <property type="match status" value="1"/>
</dbReference>
<protein>
    <recommendedName>
        <fullName evidence="3">non-specific serine/threonine protein kinase</fullName>
        <ecNumber evidence="3">2.7.11.1</ecNumber>
    </recommendedName>
</protein>
<evidence type="ECO:0000256" key="9">
    <source>
        <dbReference type="ARBA" id="ARBA00022741"/>
    </source>
</evidence>
<evidence type="ECO:0000259" key="23">
    <source>
        <dbReference type="PROSITE" id="PS50927"/>
    </source>
</evidence>
<dbReference type="PROSITE" id="PS50927">
    <property type="entry name" value="BULB_LECTIN"/>
    <property type="match status" value="1"/>
</dbReference>
<dbReference type="SMART" id="SM00108">
    <property type="entry name" value="B_lectin"/>
    <property type="match status" value="1"/>
</dbReference>
<dbReference type="PROSITE" id="PS00108">
    <property type="entry name" value="PROTEIN_KINASE_ST"/>
    <property type="match status" value="1"/>
</dbReference>
<dbReference type="AlphaFoldDB" id="A0AAQ3KGN9"/>
<dbReference type="PANTHER" id="PTHR32444:SF183">
    <property type="entry name" value="APPLE DOMAIN-CONTAINING PROTEIN"/>
    <property type="match status" value="1"/>
</dbReference>
<evidence type="ECO:0000256" key="7">
    <source>
        <dbReference type="ARBA" id="ARBA00022692"/>
    </source>
</evidence>
<keyword evidence="6" id="KW-0808">Transferase</keyword>
<dbReference type="SMART" id="SM00220">
    <property type="entry name" value="S_TKc"/>
    <property type="match status" value="1"/>
</dbReference>
<keyword evidence="7 20" id="KW-0812">Transmembrane</keyword>
<dbReference type="InterPro" id="IPR000742">
    <property type="entry name" value="EGF"/>
</dbReference>
<evidence type="ECO:0000256" key="18">
    <source>
        <dbReference type="ARBA" id="ARBA00048679"/>
    </source>
</evidence>
<dbReference type="SUPFAM" id="SSF51110">
    <property type="entry name" value="alpha-D-mannose-specific plant lectins"/>
    <property type="match status" value="1"/>
</dbReference>
<evidence type="ECO:0000256" key="3">
    <source>
        <dbReference type="ARBA" id="ARBA00012513"/>
    </source>
</evidence>
<dbReference type="Pfam" id="PF01453">
    <property type="entry name" value="B_lectin"/>
    <property type="match status" value="1"/>
</dbReference>
<comment type="catalytic activity">
    <reaction evidence="18">
        <text>L-seryl-[protein] + ATP = O-phospho-L-seryl-[protein] + ADP + H(+)</text>
        <dbReference type="Rhea" id="RHEA:17989"/>
        <dbReference type="Rhea" id="RHEA-COMP:9863"/>
        <dbReference type="Rhea" id="RHEA-COMP:11604"/>
        <dbReference type="ChEBI" id="CHEBI:15378"/>
        <dbReference type="ChEBI" id="CHEBI:29999"/>
        <dbReference type="ChEBI" id="CHEBI:30616"/>
        <dbReference type="ChEBI" id="CHEBI:83421"/>
        <dbReference type="ChEBI" id="CHEBI:456216"/>
        <dbReference type="EC" id="2.7.11.1"/>
    </reaction>
</comment>
<evidence type="ECO:0000256" key="4">
    <source>
        <dbReference type="ARBA" id="ARBA00022475"/>
    </source>
</evidence>
<dbReference type="InterPro" id="IPR011009">
    <property type="entry name" value="Kinase-like_dom_sf"/>
</dbReference>
<feature type="domain" description="EGF-like" evidence="22">
    <location>
        <begin position="308"/>
        <end position="345"/>
    </location>
</feature>
<dbReference type="InterPro" id="IPR000719">
    <property type="entry name" value="Prot_kinase_dom"/>
</dbReference>
<proteinExistence type="predicted"/>
<keyword evidence="19" id="KW-0245">EGF-like domain</keyword>
<dbReference type="Pfam" id="PF07714">
    <property type="entry name" value="PK_Tyr_Ser-Thr"/>
    <property type="match status" value="1"/>
</dbReference>
<evidence type="ECO:0000256" key="13">
    <source>
        <dbReference type="ARBA" id="ARBA00023136"/>
    </source>
</evidence>
<comment type="catalytic activity">
    <reaction evidence="17">
        <text>L-threonyl-[protein] + ATP = O-phospho-L-threonyl-[protein] + ADP + H(+)</text>
        <dbReference type="Rhea" id="RHEA:46608"/>
        <dbReference type="Rhea" id="RHEA-COMP:11060"/>
        <dbReference type="Rhea" id="RHEA-COMP:11605"/>
        <dbReference type="ChEBI" id="CHEBI:15378"/>
        <dbReference type="ChEBI" id="CHEBI:30013"/>
        <dbReference type="ChEBI" id="CHEBI:30616"/>
        <dbReference type="ChEBI" id="CHEBI:61977"/>
        <dbReference type="ChEBI" id="CHEBI:456216"/>
        <dbReference type="EC" id="2.7.11.1"/>
    </reaction>
</comment>
<comment type="caution">
    <text evidence="19">Lacks conserved residue(s) required for the propagation of feature annotation.</text>
</comment>
<keyword evidence="10 25" id="KW-0418">Kinase</keyword>
<dbReference type="GO" id="GO:0005886">
    <property type="term" value="C:plasma membrane"/>
    <property type="evidence" value="ECO:0007669"/>
    <property type="project" value="UniProtKB-SubCell"/>
</dbReference>
<organism evidence="25 26">
    <name type="scientific">Canna indica</name>
    <name type="common">Indian-shot</name>
    <dbReference type="NCBI Taxonomy" id="4628"/>
    <lineage>
        <taxon>Eukaryota</taxon>
        <taxon>Viridiplantae</taxon>
        <taxon>Streptophyta</taxon>
        <taxon>Embryophyta</taxon>
        <taxon>Tracheophyta</taxon>
        <taxon>Spermatophyta</taxon>
        <taxon>Magnoliopsida</taxon>
        <taxon>Liliopsida</taxon>
        <taxon>Zingiberales</taxon>
        <taxon>Cannaceae</taxon>
        <taxon>Canna</taxon>
    </lineage>
</organism>
<dbReference type="GO" id="GO:0005524">
    <property type="term" value="F:ATP binding"/>
    <property type="evidence" value="ECO:0007669"/>
    <property type="project" value="UniProtKB-KW"/>
</dbReference>
<evidence type="ECO:0000313" key="25">
    <source>
        <dbReference type="EMBL" id="WOL07792.1"/>
    </source>
</evidence>
<dbReference type="InterPro" id="IPR003609">
    <property type="entry name" value="Pan_app"/>
</dbReference>
<evidence type="ECO:0000256" key="6">
    <source>
        <dbReference type="ARBA" id="ARBA00022679"/>
    </source>
</evidence>
<keyword evidence="11" id="KW-0067">ATP-binding</keyword>
<dbReference type="GO" id="GO:0004674">
    <property type="term" value="F:protein serine/threonine kinase activity"/>
    <property type="evidence" value="ECO:0007669"/>
    <property type="project" value="UniProtKB-KW"/>
</dbReference>
<dbReference type="CDD" id="cd01098">
    <property type="entry name" value="PAN_AP_plant"/>
    <property type="match status" value="1"/>
</dbReference>
<keyword evidence="4" id="KW-1003">Cell membrane</keyword>
<evidence type="ECO:0000256" key="19">
    <source>
        <dbReference type="PROSITE-ProRule" id="PRU00076"/>
    </source>
</evidence>
<evidence type="ECO:0000256" key="20">
    <source>
        <dbReference type="SAM" id="Phobius"/>
    </source>
</evidence>
<dbReference type="SUPFAM" id="SSF56112">
    <property type="entry name" value="Protein kinase-like (PK-like)"/>
    <property type="match status" value="1"/>
</dbReference>
<evidence type="ECO:0000256" key="12">
    <source>
        <dbReference type="ARBA" id="ARBA00022989"/>
    </source>
</evidence>
<evidence type="ECO:0000256" key="10">
    <source>
        <dbReference type="ARBA" id="ARBA00022777"/>
    </source>
</evidence>
<dbReference type="PROSITE" id="PS50011">
    <property type="entry name" value="PROTEIN_KINASE_DOM"/>
    <property type="match status" value="1"/>
</dbReference>
<evidence type="ECO:0000256" key="14">
    <source>
        <dbReference type="ARBA" id="ARBA00023157"/>
    </source>
</evidence>
<dbReference type="CDD" id="cd00054">
    <property type="entry name" value="EGF_CA"/>
    <property type="match status" value="1"/>
</dbReference>
<dbReference type="EC" id="2.7.11.1" evidence="3"/>
<reference evidence="25 26" key="1">
    <citation type="submission" date="2023-10" db="EMBL/GenBank/DDBJ databases">
        <title>Chromosome-scale genome assembly provides insights into flower coloration mechanisms of Canna indica.</title>
        <authorList>
            <person name="Li C."/>
        </authorList>
    </citation>
    <scope>NUCLEOTIDE SEQUENCE [LARGE SCALE GENOMIC DNA]</scope>
    <source>
        <tissue evidence="25">Flower</tissue>
    </source>
</reference>
<evidence type="ECO:0000256" key="1">
    <source>
        <dbReference type="ARBA" id="ARBA00004167"/>
    </source>
</evidence>
<keyword evidence="15 25" id="KW-0675">Receptor</keyword>
<evidence type="ECO:0000256" key="2">
    <source>
        <dbReference type="ARBA" id="ARBA00004236"/>
    </source>
</evidence>
<dbReference type="FunFam" id="3.30.200.20:FF:000330">
    <property type="entry name" value="G-type lectin S-receptor-like serine/threonine-protein kinase At4g03230"/>
    <property type="match status" value="1"/>
</dbReference>
<dbReference type="Pfam" id="PF08276">
    <property type="entry name" value="PAN_2"/>
    <property type="match status" value="1"/>
</dbReference>
<keyword evidence="14" id="KW-1015">Disulfide bond</keyword>
<dbReference type="GO" id="GO:0048544">
    <property type="term" value="P:recognition of pollen"/>
    <property type="evidence" value="ECO:0007669"/>
    <property type="project" value="InterPro"/>
</dbReference>
<dbReference type="PROSITE" id="PS50948">
    <property type="entry name" value="PAN"/>
    <property type="match status" value="1"/>
</dbReference>
<dbReference type="Proteomes" id="UP001327560">
    <property type="component" value="Chromosome 5"/>
</dbReference>
<evidence type="ECO:0000259" key="21">
    <source>
        <dbReference type="PROSITE" id="PS50011"/>
    </source>
</evidence>
<gene>
    <name evidence="25" type="ORF">Cni_G16541</name>
</gene>
<dbReference type="CDD" id="cd00028">
    <property type="entry name" value="B_lectin"/>
    <property type="match status" value="1"/>
</dbReference>
<evidence type="ECO:0000259" key="22">
    <source>
        <dbReference type="PROSITE" id="PS50026"/>
    </source>
</evidence>
<dbReference type="GO" id="GO:0051707">
    <property type="term" value="P:response to other organism"/>
    <property type="evidence" value="ECO:0007669"/>
    <property type="project" value="UniProtKB-ARBA"/>
</dbReference>
<evidence type="ECO:0000256" key="15">
    <source>
        <dbReference type="ARBA" id="ARBA00023170"/>
    </source>
</evidence>
<evidence type="ECO:0000256" key="16">
    <source>
        <dbReference type="ARBA" id="ARBA00023180"/>
    </source>
</evidence>
<keyword evidence="26" id="KW-1185">Reference proteome</keyword>
<name>A0AAQ3KGN9_9LILI</name>
<dbReference type="FunFam" id="1.10.510.10:FF:001019">
    <property type="entry name" value="G-type lectin S-receptor-like serine/threonine-protein kinase B120"/>
    <property type="match status" value="1"/>
</dbReference>
<evidence type="ECO:0000259" key="24">
    <source>
        <dbReference type="PROSITE" id="PS50948"/>
    </source>
</evidence>
<dbReference type="InterPro" id="IPR000858">
    <property type="entry name" value="S_locus_glycoprot_dom"/>
</dbReference>
<dbReference type="InterPro" id="IPR036426">
    <property type="entry name" value="Bulb-type_lectin_dom_sf"/>
</dbReference>
<keyword evidence="13 20" id="KW-0472">Membrane</keyword>
<feature type="domain" description="Bulb-type lectin" evidence="23">
    <location>
        <begin position="50"/>
        <end position="174"/>
    </location>
</feature>
<accession>A0AAQ3KGN9</accession>
<evidence type="ECO:0000313" key="26">
    <source>
        <dbReference type="Proteomes" id="UP001327560"/>
    </source>
</evidence>
<keyword evidence="12 20" id="KW-1133">Transmembrane helix</keyword>
<dbReference type="Pfam" id="PF00954">
    <property type="entry name" value="S_locus_glycop"/>
    <property type="match status" value="1"/>
</dbReference>
<dbReference type="Gene3D" id="3.30.200.20">
    <property type="entry name" value="Phosphorylase Kinase, domain 1"/>
    <property type="match status" value="1"/>
</dbReference>
<evidence type="ECO:0000256" key="8">
    <source>
        <dbReference type="ARBA" id="ARBA00022729"/>
    </source>
</evidence>
<evidence type="ECO:0000256" key="11">
    <source>
        <dbReference type="ARBA" id="ARBA00022840"/>
    </source>
</evidence>
<feature type="transmembrane region" description="Helical" evidence="20">
    <location>
        <begin position="470"/>
        <end position="493"/>
    </location>
</feature>
<feature type="domain" description="Protein kinase" evidence="21">
    <location>
        <begin position="530"/>
        <end position="695"/>
    </location>
</feature>
<evidence type="ECO:0000256" key="17">
    <source>
        <dbReference type="ARBA" id="ARBA00047899"/>
    </source>
</evidence>
<dbReference type="Gene3D" id="2.90.10.10">
    <property type="entry name" value="Bulb-type lectin domain"/>
    <property type="match status" value="1"/>
</dbReference>
<comment type="subcellular location">
    <subcellularLocation>
        <location evidence="2">Cell membrane</location>
    </subcellularLocation>
    <subcellularLocation>
        <location evidence="1">Membrane</location>
        <topology evidence="1">Single-pass membrane protein</topology>
    </subcellularLocation>
</comment>
<dbReference type="PANTHER" id="PTHR32444">
    <property type="entry name" value="BULB-TYPE LECTIN DOMAIN-CONTAINING PROTEIN"/>
    <property type="match status" value="1"/>
</dbReference>
<dbReference type="SMART" id="SM00473">
    <property type="entry name" value="PAN_AP"/>
    <property type="match status" value="1"/>
</dbReference>
<sequence length="695" mass="76444">MHIHRVLPRSISMIIKTMRIIESSSLLFLLLLLLLIAATLFSLSLGANDTLTLSQPLSDADDRTLISAGSKFVLGFFTPAAGSAGNRYVGIWYNNISEHTPVWIANRDRPVTSRSGRLSLTTNGTLILTDDKSTVFWSSDSPAVPLANPVARLHDEGNFIVADDSGSVAWESFNFPTDTVLPGMKVRLNLTSGQIGNITSWTSDGNPTRGDYVTGFDLDGDPQIFTWKGKKIFWRGGPWNGYIFTGIPEMRSEILHFEFIVEPQAVVFSYSVTDASVISKFTISYAGILQHLLWVEGLQAWKQYGFTPRDECDSVSPCGPNGVCDPGQETIRCTCLQGFQAKNGTNQYLGVWSDGCVRKTTLDCRNKTDGFLQQSSVKLPDTSRATVDWSTSVSQYQCMERCLANCSCTAYASANISTAGGGSGCIIWTTDLTDVRLYQGGLGQDLFVRLAAVDLVLEVEAHERSHKRRAVVIISVAAVASIFLVAGGACGVWRRKKRQKGGNFDEEKEVKEMDLPLYDLGTIVDATGNFSPENKLGQGGFGPVYKGTLGEGKEIAVKRLSKTSAQGAEEFKNEAMLIAKLQHRNLVRLLGCCVQGGERMLIYEYLSNGSLDAFLFDETKSKLLDWPTRFNIIVGIARGLLYLHQDSRFRIIHRDMKAGNVLLDKDMKPKISDFGMARIFGGEESEVNTRRVVGT</sequence>
<keyword evidence="5" id="KW-0723">Serine/threonine-protein kinase</keyword>
<keyword evidence="8" id="KW-0732">Signal</keyword>
<keyword evidence="16" id="KW-0325">Glycoprotein</keyword>
<feature type="domain" description="Apple" evidence="24">
    <location>
        <begin position="364"/>
        <end position="451"/>
    </location>
</feature>
<dbReference type="InterPro" id="IPR008271">
    <property type="entry name" value="Ser/Thr_kinase_AS"/>
</dbReference>